<dbReference type="CDD" id="cd02205">
    <property type="entry name" value="CBS_pair_SF"/>
    <property type="match status" value="1"/>
</dbReference>
<reference evidence="3 4" key="1">
    <citation type="submission" date="2020-08" db="EMBL/GenBank/DDBJ databases">
        <title>Draft genome sequencing of an Anaerocolumna strain isolated from anoxic soil subjected to BSD treatment.</title>
        <authorList>
            <person name="Uek A."/>
            <person name="Tonouchi A."/>
        </authorList>
    </citation>
    <scope>NUCLEOTIDE SEQUENCE [LARGE SCALE GENOMIC DNA]</scope>
    <source>
        <strain evidence="3 4">CTTW</strain>
    </source>
</reference>
<evidence type="ECO:0008006" key="5">
    <source>
        <dbReference type="Google" id="ProtNLM"/>
    </source>
</evidence>
<proteinExistence type="predicted"/>
<protein>
    <recommendedName>
        <fullName evidence="5">FkbM family methyltransferase</fullName>
    </recommendedName>
</protein>
<reference evidence="3 4" key="2">
    <citation type="submission" date="2020-08" db="EMBL/GenBank/DDBJ databases">
        <authorList>
            <person name="Ueki A."/>
            <person name="Tonouchi A."/>
        </authorList>
    </citation>
    <scope>NUCLEOTIDE SEQUENCE [LARGE SCALE GENOMIC DNA]</scope>
    <source>
        <strain evidence="3 4">CTTW</strain>
    </source>
</reference>
<sequence>MSENGQMYASIQNDINTINVKSSIVHQDTNYYETYYHFNKSKNKILLVVDDNNSLVGIIGVKEMTNVDSFQSTAIKMANPKFTFLYNDSDYKEKALSLFYENNFNNIPIIDKNGHVIELLNRSDFYELRATTWALGSGEDLIFAFVLRNMKEIFYIDVGAFDPQFGSVTKCFYDCGSHGINIEPLTKQYHMLVKDRPRDININALCSNIDKNEFDFYINESSSTAVASYASDKNKIKKIKSVTLKNIIEKYLPENQVVHFLKIDVEGFEKEVLEGMDFQCCRPWIVMLESTLPGTDIPTWQNWESIIVSNGYSFAGQYGVNRFYVESSVAELLIPRFLSLDTICKRLLVTEVNTTYRVV</sequence>
<dbReference type="InterPro" id="IPR046342">
    <property type="entry name" value="CBS_dom_sf"/>
</dbReference>
<dbReference type="Pfam" id="PF00571">
    <property type="entry name" value="CBS"/>
    <property type="match status" value="1"/>
</dbReference>
<dbReference type="SUPFAM" id="SSF54631">
    <property type="entry name" value="CBS-domain pair"/>
    <property type="match status" value="1"/>
</dbReference>
<dbReference type="Proteomes" id="UP000515703">
    <property type="component" value="Chromosome"/>
</dbReference>
<dbReference type="Gene3D" id="3.10.580.10">
    <property type="entry name" value="CBS-domain"/>
    <property type="match status" value="1"/>
</dbReference>
<gene>
    <name evidence="3" type="ORF">bsdcttw_42500</name>
</gene>
<dbReference type="SUPFAM" id="SSF53335">
    <property type="entry name" value="S-adenosyl-L-methionine-dependent methyltransferases"/>
    <property type="match status" value="1"/>
</dbReference>
<dbReference type="Pfam" id="PF05050">
    <property type="entry name" value="Methyltransf_21"/>
    <property type="match status" value="1"/>
</dbReference>
<dbReference type="InterPro" id="IPR006342">
    <property type="entry name" value="FkbM_mtfrase"/>
</dbReference>
<name>A0A7M3S9E2_9FIRM</name>
<dbReference type="InterPro" id="IPR000644">
    <property type="entry name" value="CBS_dom"/>
</dbReference>
<dbReference type="InterPro" id="IPR029063">
    <property type="entry name" value="SAM-dependent_MTases_sf"/>
</dbReference>
<feature type="domain" description="CBS" evidence="1">
    <location>
        <begin position="93"/>
        <end position="127"/>
    </location>
</feature>
<evidence type="ECO:0000259" key="1">
    <source>
        <dbReference type="Pfam" id="PF00571"/>
    </source>
</evidence>
<feature type="domain" description="Methyltransferase FkbM" evidence="2">
    <location>
        <begin position="157"/>
        <end position="314"/>
    </location>
</feature>
<dbReference type="KEGG" id="acht:bsdcttw_42500"/>
<organism evidence="3 4">
    <name type="scientific">Anaerocolumna chitinilytica</name>
    <dbReference type="NCBI Taxonomy" id="1727145"/>
    <lineage>
        <taxon>Bacteria</taxon>
        <taxon>Bacillati</taxon>
        <taxon>Bacillota</taxon>
        <taxon>Clostridia</taxon>
        <taxon>Lachnospirales</taxon>
        <taxon>Lachnospiraceae</taxon>
        <taxon>Anaerocolumna</taxon>
    </lineage>
</organism>
<accession>A0A7M3S9E2</accession>
<dbReference type="EMBL" id="AP023368">
    <property type="protein sequence ID" value="BCK01210.1"/>
    <property type="molecule type" value="Genomic_DNA"/>
</dbReference>
<dbReference type="AlphaFoldDB" id="A0A7M3S9E2"/>
<keyword evidence="4" id="KW-1185">Reference proteome</keyword>
<dbReference type="Gene3D" id="3.40.50.150">
    <property type="entry name" value="Vaccinia Virus protein VP39"/>
    <property type="match status" value="1"/>
</dbReference>
<dbReference type="NCBIfam" id="TIGR01444">
    <property type="entry name" value="fkbM_fam"/>
    <property type="match status" value="1"/>
</dbReference>
<evidence type="ECO:0000259" key="2">
    <source>
        <dbReference type="Pfam" id="PF05050"/>
    </source>
</evidence>
<dbReference type="RefSeq" id="WP_185256804.1">
    <property type="nucleotide sequence ID" value="NZ_AP023368.1"/>
</dbReference>
<evidence type="ECO:0000313" key="4">
    <source>
        <dbReference type="Proteomes" id="UP000515703"/>
    </source>
</evidence>
<evidence type="ECO:0000313" key="3">
    <source>
        <dbReference type="EMBL" id="BCK01210.1"/>
    </source>
</evidence>